<dbReference type="PANTHER" id="PTHR36573:SF1">
    <property type="entry name" value="INTERMEMBRANE PHOSPHOLIPID TRANSPORT SYSTEM BINDING PROTEIN MLAC"/>
    <property type="match status" value="1"/>
</dbReference>
<comment type="caution">
    <text evidence="2">The sequence shown here is derived from an EMBL/GenBank/DDBJ whole genome shotgun (WGS) entry which is preliminary data.</text>
</comment>
<feature type="chain" id="PRO_5046316591" evidence="1">
    <location>
        <begin position="26"/>
        <end position="217"/>
    </location>
</feature>
<dbReference type="Proteomes" id="UP001356170">
    <property type="component" value="Unassembled WGS sequence"/>
</dbReference>
<feature type="signal peptide" evidence="1">
    <location>
        <begin position="1"/>
        <end position="25"/>
    </location>
</feature>
<evidence type="ECO:0000313" key="3">
    <source>
        <dbReference type="Proteomes" id="UP001356170"/>
    </source>
</evidence>
<dbReference type="RefSeq" id="WP_331703253.1">
    <property type="nucleotide sequence ID" value="NZ_JAZHBO010000001.1"/>
</dbReference>
<keyword evidence="1" id="KW-0732">Signal</keyword>
<protein>
    <submittedName>
        <fullName evidence="2">ABC transporter substrate-binding protein</fullName>
    </submittedName>
</protein>
<dbReference type="PIRSF" id="PIRSF004649">
    <property type="entry name" value="MlaC"/>
    <property type="match status" value="1"/>
</dbReference>
<reference evidence="2 3" key="1">
    <citation type="submission" date="2024-01" db="EMBL/GenBank/DDBJ databases">
        <title>Novel species of the genus Luteimonas isolated from rivers.</title>
        <authorList>
            <person name="Lu H."/>
        </authorList>
    </citation>
    <scope>NUCLEOTIDE SEQUENCE [LARGE SCALE GENOMIC DNA]</scope>
    <source>
        <strain evidence="2 3">FXH3W</strain>
    </source>
</reference>
<dbReference type="PANTHER" id="PTHR36573">
    <property type="entry name" value="INTERMEMBRANE PHOSPHOLIPID TRANSPORT SYSTEM BINDING PROTEIN MLAC"/>
    <property type="match status" value="1"/>
</dbReference>
<dbReference type="InterPro" id="IPR042245">
    <property type="entry name" value="Tgt2/MlaC_sf"/>
</dbReference>
<dbReference type="Gene3D" id="3.10.450.710">
    <property type="entry name" value="Tgt2/MlaC"/>
    <property type="match status" value="1"/>
</dbReference>
<evidence type="ECO:0000256" key="1">
    <source>
        <dbReference type="SAM" id="SignalP"/>
    </source>
</evidence>
<organism evidence="2 3">
    <name type="scientific">Aquilutibacter rugosus</name>
    <dbReference type="NCBI Taxonomy" id="3115820"/>
    <lineage>
        <taxon>Bacteria</taxon>
        <taxon>Pseudomonadati</taxon>
        <taxon>Pseudomonadota</taxon>
        <taxon>Gammaproteobacteria</taxon>
        <taxon>Lysobacterales</taxon>
        <taxon>Lysobacteraceae</taxon>
        <taxon>Aquilutibacter</taxon>
    </lineage>
</organism>
<gene>
    <name evidence="2" type="ORF">V3390_02690</name>
</gene>
<accession>A0ABU7UX43</accession>
<evidence type="ECO:0000313" key="2">
    <source>
        <dbReference type="EMBL" id="MEF2155141.1"/>
    </source>
</evidence>
<dbReference type="Pfam" id="PF05494">
    <property type="entry name" value="MlaC"/>
    <property type="match status" value="1"/>
</dbReference>
<keyword evidence="3" id="KW-1185">Reference proteome</keyword>
<proteinExistence type="predicted"/>
<dbReference type="EMBL" id="JAZHBO010000001">
    <property type="protein sequence ID" value="MEF2155141.1"/>
    <property type="molecule type" value="Genomic_DNA"/>
</dbReference>
<dbReference type="InterPro" id="IPR008869">
    <property type="entry name" value="MlaC/ttg2D"/>
</dbReference>
<sequence length="217" mass="23190">MKRTTLSLILSAALIGTIAPLQANAQAAVATGKVAAGSPSAIVLNSSTSILNTLEAKRADFSRNRASLQSFVDSQFGVLFDRNYAARMVLGKYARGASESDIAGFGQALQGSLMRRYGSALLDFNTKLTVRVASERAVKNGEIVAVNAVYTAPRGQPLNVIYLFRKSGSQWKAFDVMFEGVSMVQTFRDQFAGPLSRKSIAQVTSDLRAGKISAEAN</sequence>
<name>A0ABU7UX43_9GAMM</name>